<evidence type="ECO:0000313" key="2">
    <source>
        <dbReference type="EMBL" id="CAG8545929.1"/>
    </source>
</evidence>
<evidence type="ECO:0000313" key="3">
    <source>
        <dbReference type="Proteomes" id="UP000789739"/>
    </source>
</evidence>
<dbReference type="Proteomes" id="UP000789739">
    <property type="component" value="Unassembled WGS sequence"/>
</dbReference>
<dbReference type="AlphaFoldDB" id="A0A9N9AX77"/>
<comment type="caution">
    <text evidence="2">The sequence shown here is derived from an EMBL/GenBank/DDBJ whole genome shotgun (WGS) entry which is preliminary data.</text>
</comment>
<accession>A0A9N9AX77</accession>
<feature type="coiled-coil region" evidence="1">
    <location>
        <begin position="26"/>
        <end position="138"/>
    </location>
</feature>
<evidence type="ECO:0000256" key="1">
    <source>
        <dbReference type="SAM" id="Coils"/>
    </source>
</evidence>
<protein>
    <submittedName>
        <fullName evidence="2">11391_t:CDS:1</fullName>
    </submittedName>
</protein>
<organism evidence="2 3">
    <name type="scientific">Paraglomus brasilianum</name>
    <dbReference type="NCBI Taxonomy" id="144538"/>
    <lineage>
        <taxon>Eukaryota</taxon>
        <taxon>Fungi</taxon>
        <taxon>Fungi incertae sedis</taxon>
        <taxon>Mucoromycota</taxon>
        <taxon>Glomeromycotina</taxon>
        <taxon>Glomeromycetes</taxon>
        <taxon>Paraglomerales</taxon>
        <taxon>Paraglomeraceae</taxon>
        <taxon>Paraglomus</taxon>
    </lineage>
</organism>
<reference evidence="2" key="1">
    <citation type="submission" date="2021-06" db="EMBL/GenBank/DDBJ databases">
        <authorList>
            <person name="Kallberg Y."/>
            <person name="Tangrot J."/>
            <person name="Rosling A."/>
        </authorList>
    </citation>
    <scope>NUCLEOTIDE SEQUENCE</scope>
    <source>
        <strain evidence="2">BR232B</strain>
    </source>
</reference>
<keyword evidence="1" id="KW-0175">Coiled coil</keyword>
<dbReference type="EMBL" id="CAJVPI010000524">
    <property type="protein sequence ID" value="CAG8545929.1"/>
    <property type="molecule type" value="Genomic_DNA"/>
</dbReference>
<gene>
    <name evidence="2" type="ORF">PBRASI_LOCUS4834</name>
</gene>
<sequence>MKKKKVMGNLHQHLTVAKDWIRVGLKEELRREYKRISKASVITEKEENNEIVVASEHVKEDKDNNKKLNESIQNLKNELTQLVAISKNKLNEREQVWLEILLEMQEVLTNNNQDDTAQKQLSKAKEKLNKKLRKGEIENICQLQEEITQLEKQQKQNYDRVTQIQIPPK</sequence>
<keyword evidence="3" id="KW-1185">Reference proteome</keyword>
<name>A0A9N9AX77_9GLOM</name>
<proteinExistence type="predicted"/>